<dbReference type="InterPro" id="IPR010987">
    <property type="entry name" value="Glutathione-S-Trfase_C-like"/>
</dbReference>
<evidence type="ECO:0000256" key="3">
    <source>
        <dbReference type="ARBA" id="ARBA00022679"/>
    </source>
</evidence>
<dbReference type="Pfam" id="PF00043">
    <property type="entry name" value="GST_C"/>
    <property type="match status" value="1"/>
</dbReference>
<gene>
    <name evidence="7" type="ORF">B7463_g1617</name>
</gene>
<dbReference type="SUPFAM" id="SSF52833">
    <property type="entry name" value="Thioredoxin-like"/>
    <property type="match status" value="1"/>
</dbReference>
<accession>A0A3E2HNA2</accession>
<feature type="non-terminal residue" evidence="7">
    <location>
        <position position="1"/>
    </location>
</feature>
<dbReference type="PROSITE" id="PS50405">
    <property type="entry name" value="GST_CTER"/>
    <property type="match status" value="1"/>
</dbReference>
<dbReference type="SFLD" id="SFLDS00019">
    <property type="entry name" value="Glutathione_Transferase_(cytos"/>
    <property type="match status" value="1"/>
</dbReference>
<dbReference type="OrthoDB" id="249703at2759"/>
<dbReference type="EC" id="2.5.1.18" evidence="2"/>
<dbReference type="Gene3D" id="3.40.30.10">
    <property type="entry name" value="Glutaredoxin"/>
    <property type="match status" value="1"/>
</dbReference>
<dbReference type="STRING" id="5539.A0A3E2HNA2"/>
<dbReference type="GO" id="GO:0043295">
    <property type="term" value="F:glutathione binding"/>
    <property type="evidence" value="ECO:0007669"/>
    <property type="project" value="TreeGrafter"/>
</dbReference>
<dbReference type="SFLD" id="SFLDG01154">
    <property type="entry name" value="Main.5:_Phi-like"/>
    <property type="match status" value="1"/>
</dbReference>
<keyword evidence="3" id="KW-0808">Transferase</keyword>
<organism evidence="7 8">
    <name type="scientific">Scytalidium lignicola</name>
    <name type="common">Hyphomycete</name>
    <dbReference type="NCBI Taxonomy" id="5539"/>
    <lineage>
        <taxon>Eukaryota</taxon>
        <taxon>Fungi</taxon>
        <taxon>Dikarya</taxon>
        <taxon>Ascomycota</taxon>
        <taxon>Pezizomycotina</taxon>
        <taxon>Leotiomycetes</taxon>
        <taxon>Leotiomycetes incertae sedis</taxon>
        <taxon>Scytalidium</taxon>
    </lineage>
</organism>
<dbReference type="Pfam" id="PF02798">
    <property type="entry name" value="GST_N"/>
    <property type="match status" value="1"/>
</dbReference>
<dbReference type="OMA" id="FNSRRVW"/>
<dbReference type="CDD" id="cd03053">
    <property type="entry name" value="GST_N_Phi"/>
    <property type="match status" value="1"/>
</dbReference>
<evidence type="ECO:0000313" key="8">
    <source>
        <dbReference type="Proteomes" id="UP000258309"/>
    </source>
</evidence>
<dbReference type="GO" id="GO:0004364">
    <property type="term" value="F:glutathione transferase activity"/>
    <property type="evidence" value="ECO:0007669"/>
    <property type="project" value="UniProtKB-EC"/>
</dbReference>
<dbReference type="Gene3D" id="1.20.1050.10">
    <property type="match status" value="1"/>
</dbReference>
<reference evidence="7 8" key="1">
    <citation type="submission" date="2018-05" db="EMBL/GenBank/DDBJ databases">
        <title>Draft genome sequence of Scytalidium lignicola DSM 105466, a ubiquitous saprotrophic fungus.</title>
        <authorList>
            <person name="Buettner E."/>
            <person name="Gebauer A.M."/>
            <person name="Hofrichter M."/>
            <person name="Liers C."/>
            <person name="Kellner H."/>
        </authorList>
    </citation>
    <scope>NUCLEOTIDE SEQUENCE [LARGE SCALE GENOMIC DNA]</scope>
    <source>
        <strain evidence="7 8">DSM 105466</strain>
    </source>
</reference>
<feature type="domain" description="GST C-terminal" evidence="6">
    <location>
        <begin position="92"/>
        <end position="214"/>
    </location>
</feature>
<dbReference type="InterPro" id="IPR036282">
    <property type="entry name" value="Glutathione-S-Trfase_C_sf"/>
</dbReference>
<dbReference type="GO" id="GO:0005737">
    <property type="term" value="C:cytoplasm"/>
    <property type="evidence" value="ECO:0007669"/>
    <property type="project" value="TreeGrafter"/>
</dbReference>
<dbReference type="GO" id="GO:0006749">
    <property type="term" value="P:glutathione metabolic process"/>
    <property type="evidence" value="ECO:0007669"/>
    <property type="project" value="TreeGrafter"/>
</dbReference>
<comment type="caution">
    <text evidence="7">The sequence shown here is derived from an EMBL/GenBank/DDBJ whole genome shotgun (WGS) entry which is preliminary data.</text>
</comment>
<evidence type="ECO:0000256" key="4">
    <source>
        <dbReference type="ARBA" id="ARBA00047960"/>
    </source>
</evidence>
<proteinExistence type="inferred from homology"/>
<protein>
    <recommendedName>
        <fullName evidence="2">glutathione transferase</fullName>
        <ecNumber evidence="2">2.5.1.18</ecNumber>
    </recommendedName>
</protein>
<evidence type="ECO:0000256" key="2">
    <source>
        <dbReference type="ARBA" id="ARBA00012452"/>
    </source>
</evidence>
<dbReference type="PANTHER" id="PTHR43900">
    <property type="entry name" value="GLUTATHIONE S-TRANSFERASE RHO"/>
    <property type="match status" value="1"/>
</dbReference>
<evidence type="ECO:0000259" key="6">
    <source>
        <dbReference type="PROSITE" id="PS50405"/>
    </source>
</evidence>
<dbReference type="InterPro" id="IPR036249">
    <property type="entry name" value="Thioredoxin-like_sf"/>
</dbReference>
<dbReference type="GO" id="GO:0009636">
    <property type="term" value="P:response to toxic substance"/>
    <property type="evidence" value="ECO:0007669"/>
    <property type="project" value="UniProtKB-ARBA"/>
</dbReference>
<comment type="similarity">
    <text evidence="1">Belongs to the GST superfamily. Phi family.</text>
</comment>
<dbReference type="SUPFAM" id="SSF47616">
    <property type="entry name" value="GST C-terminal domain-like"/>
    <property type="match status" value="1"/>
</dbReference>
<dbReference type="Proteomes" id="UP000258309">
    <property type="component" value="Unassembled WGS sequence"/>
</dbReference>
<name>A0A3E2HNA2_SCYLI</name>
<evidence type="ECO:0000256" key="1">
    <source>
        <dbReference type="ARBA" id="ARBA00010128"/>
    </source>
</evidence>
<dbReference type="PROSITE" id="PS50404">
    <property type="entry name" value="GST_NTER"/>
    <property type="match status" value="1"/>
</dbReference>
<dbReference type="FunFam" id="3.40.30.10:FF:000016">
    <property type="entry name" value="Glutathione S-transferase F2"/>
    <property type="match status" value="1"/>
</dbReference>
<dbReference type="InterPro" id="IPR040079">
    <property type="entry name" value="Glutathione_S-Trfase"/>
</dbReference>
<dbReference type="SFLD" id="SFLDG00358">
    <property type="entry name" value="Main_(cytGST)"/>
    <property type="match status" value="1"/>
</dbReference>
<feature type="non-terminal residue" evidence="7">
    <location>
        <position position="214"/>
    </location>
</feature>
<comment type="catalytic activity">
    <reaction evidence="4">
        <text>RX + glutathione = an S-substituted glutathione + a halide anion + H(+)</text>
        <dbReference type="Rhea" id="RHEA:16437"/>
        <dbReference type="ChEBI" id="CHEBI:15378"/>
        <dbReference type="ChEBI" id="CHEBI:16042"/>
        <dbReference type="ChEBI" id="CHEBI:17792"/>
        <dbReference type="ChEBI" id="CHEBI:57925"/>
        <dbReference type="ChEBI" id="CHEBI:90779"/>
        <dbReference type="EC" id="2.5.1.18"/>
    </reaction>
</comment>
<dbReference type="PANTHER" id="PTHR43900:SF3">
    <property type="entry name" value="GLUTATHIONE S-TRANSFERASE RHO"/>
    <property type="match status" value="1"/>
</dbReference>
<feature type="domain" description="GST N-terminal" evidence="5">
    <location>
        <begin position="1"/>
        <end position="83"/>
    </location>
</feature>
<sequence length="214" mass="23975">MVIKIHGSPFSTCTQRVATVLVEKGVPYEIVPVDFARLEHKSGPFLEKQPFGKVPVLEDEDGFLIYESRAIGQYIASKYRDQGTDLFPAKDDLKAFGLLQQAISAELSNFDPPASGIAYEKVFKAMHGEGPADEAQVAKLTAQLENVLQGYERILSKHKYLTGDKLALADLYHLPYATFIENLGFAEVYAKYPAFNKWIKELQARDSWKKVTAK</sequence>
<dbReference type="AlphaFoldDB" id="A0A3E2HNA2"/>
<dbReference type="InterPro" id="IPR004045">
    <property type="entry name" value="Glutathione_S-Trfase_N"/>
</dbReference>
<dbReference type="FunFam" id="1.20.1050.10:FF:000004">
    <property type="entry name" value="Glutathione S-transferase F2"/>
    <property type="match status" value="1"/>
</dbReference>
<evidence type="ECO:0000313" key="7">
    <source>
        <dbReference type="EMBL" id="RFU34702.1"/>
    </source>
</evidence>
<dbReference type="EMBL" id="NCSJ02000017">
    <property type="protein sequence ID" value="RFU34702.1"/>
    <property type="molecule type" value="Genomic_DNA"/>
</dbReference>
<keyword evidence="8" id="KW-1185">Reference proteome</keyword>
<dbReference type="InterPro" id="IPR004046">
    <property type="entry name" value="GST_C"/>
</dbReference>
<evidence type="ECO:0000259" key="5">
    <source>
        <dbReference type="PROSITE" id="PS50404"/>
    </source>
</evidence>